<dbReference type="InterPro" id="IPR029062">
    <property type="entry name" value="Class_I_gatase-like"/>
</dbReference>
<evidence type="ECO:0000259" key="6">
    <source>
        <dbReference type="Pfam" id="PF02016"/>
    </source>
</evidence>
<dbReference type="GO" id="GO:0006508">
    <property type="term" value="P:proteolysis"/>
    <property type="evidence" value="ECO:0007669"/>
    <property type="project" value="UniProtKB-KW"/>
</dbReference>
<dbReference type="AlphaFoldDB" id="A0A0W0WMX0"/>
<reference evidence="8 9" key="1">
    <citation type="submission" date="2015-11" db="EMBL/GenBank/DDBJ databases">
        <title>Genomic analysis of 38 Legionella species identifies large and diverse effector repertoires.</title>
        <authorList>
            <person name="Burstein D."/>
            <person name="Amaro F."/>
            <person name="Zusman T."/>
            <person name="Lifshitz Z."/>
            <person name="Cohen O."/>
            <person name="Gilbert J.A."/>
            <person name="Pupko T."/>
            <person name="Shuman H.A."/>
            <person name="Segal G."/>
        </authorList>
    </citation>
    <scope>NUCLEOTIDE SEQUENCE [LARGE SCALE GENOMIC DNA]</scope>
    <source>
        <strain evidence="8 9">ATCC 49506</strain>
    </source>
</reference>
<gene>
    <name evidence="8" type="ORF">Lnau_2354</name>
</gene>
<keyword evidence="5" id="KW-0720">Serine protease</keyword>
<keyword evidence="4" id="KW-0378">Hydrolase</keyword>
<dbReference type="Gene3D" id="3.50.30.60">
    <property type="entry name" value="LD-carboxypeptidase A C-terminal domain-like"/>
    <property type="match status" value="1"/>
</dbReference>
<sequence length="154" mass="17020">MAGKDLDRANDLMNFFKDPEIKTIIATRGGQSSQRLLPLLDYDLIKRNPKQLIGFSDTTALQLGLFKISGLITYTGYTLTVNLSPLVKKTLMSCLLNNNYQIFRGVTVYPGVSKGSLLGGNLTLLTNLMGTPYFPEFNESILLLEDVGIEPDRA</sequence>
<evidence type="ECO:0000256" key="4">
    <source>
        <dbReference type="ARBA" id="ARBA00022801"/>
    </source>
</evidence>
<evidence type="ECO:0000259" key="7">
    <source>
        <dbReference type="Pfam" id="PF17676"/>
    </source>
</evidence>
<evidence type="ECO:0000256" key="2">
    <source>
        <dbReference type="ARBA" id="ARBA00022645"/>
    </source>
</evidence>
<dbReference type="GO" id="GO:0008236">
    <property type="term" value="F:serine-type peptidase activity"/>
    <property type="evidence" value="ECO:0007669"/>
    <property type="project" value="UniProtKB-KW"/>
</dbReference>
<feature type="domain" description="LD-carboxypeptidase C-terminal" evidence="7">
    <location>
        <begin position="114"/>
        <end position="153"/>
    </location>
</feature>
<proteinExistence type="inferred from homology"/>
<name>A0A0W0WMX0_9GAMM</name>
<dbReference type="GO" id="GO:0004180">
    <property type="term" value="F:carboxypeptidase activity"/>
    <property type="evidence" value="ECO:0007669"/>
    <property type="project" value="UniProtKB-KW"/>
</dbReference>
<keyword evidence="9" id="KW-1185">Reference proteome</keyword>
<dbReference type="Pfam" id="PF02016">
    <property type="entry name" value="Peptidase_S66"/>
    <property type="match status" value="1"/>
</dbReference>
<evidence type="ECO:0000313" key="9">
    <source>
        <dbReference type="Proteomes" id="UP000054725"/>
    </source>
</evidence>
<keyword evidence="3" id="KW-0645">Protease</keyword>
<dbReference type="Gene3D" id="3.40.50.10740">
    <property type="entry name" value="Class I glutamine amidotransferase-like"/>
    <property type="match status" value="1"/>
</dbReference>
<dbReference type="SUPFAM" id="SSF141986">
    <property type="entry name" value="LD-carboxypeptidase A C-terminal domain-like"/>
    <property type="match status" value="1"/>
</dbReference>
<dbReference type="InterPro" id="IPR027478">
    <property type="entry name" value="LdcA_N"/>
</dbReference>
<comment type="caution">
    <text evidence="8">The sequence shown here is derived from an EMBL/GenBank/DDBJ whole genome shotgun (WGS) entry which is preliminary data.</text>
</comment>
<protein>
    <submittedName>
        <fullName evidence="8">Muramoyltetrapeptide carboxypeptidase</fullName>
    </submittedName>
</protein>
<dbReference type="InterPro" id="IPR003507">
    <property type="entry name" value="S66_fam"/>
</dbReference>
<evidence type="ECO:0000256" key="1">
    <source>
        <dbReference type="ARBA" id="ARBA00010233"/>
    </source>
</evidence>
<dbReference type="EMBL" id="LNYO01000023">
    <property type="protein sequence ID" value="KTD33603.1"/>
    <property type="molecule type" value="Genomic_DNA"/>
</dbReference>
<dbReference type="PATRIC" id="fig|45070.6.peg.2486"/>
<evidence type="ECO:0000256" key="3">
    <source>
        <dbReference type="ARBA" id="ARBA00022670"/>
    </source>
</evidence>
<dbReference type="SUPFAM" id="SSF52317">
    <property type="entry name" value="Class I glutamine amidotransferase-like"/>
    <property type="match status" value="1"/>
</dbReference>
<dbReference type="RefSeq" id="WP_238585974.1">
    <property type="nucleotide sequence ID" value="NZ_CAAAIF010000034.1"/>
</dbReference>
<dbReference type="PANTHER" id="PTHR30237">
    <property type="entry name" value="MURAMOYLTETRAPEPTIDE CARBOXYPEPTIDASE"/>
    <property type="match status" value="1"/>
</dbReference>
<dbReference type="InterPro" id="IPR027461">
    <property type="entry name" value="Carboxypeptidase_A_C_sf"/>
</dbReference>
<keyword evidence="2 8" id="KW-0121">Carboxypeptidase</keyword>
<dbReference type="Pfam" id="PF17676">
    <property type="entry name" value="Peptidase_S66C"/>
    <property type="match status" value="1"/>
</dbReference>
<accession>A0A0W0WMX0</accession>
<dbReference type="PANTHER" id="PTHR30237:SF2">
    <property type="entry name" value="MUREIN TETRAPEPTIDE CARBOXYPEPTIDASE"/>
    <property type="match status" value="1"/>
</dbReference>
<feature type="domain" description="LD-carboxypeptidase N-terminal" evidence="6">
    <location>
        <begin position="2"/>
        <end position="76"/>
    </location>
</feature>
<dbReference type="STRING" id="45070.Lnau_2354"/>
<evidence type="ECO:0000313" key="8">
    <source>
        <dbReference type="EMBL" id="KTD33603.1"/>
    </source>
</evidence>
<organism evidence="8 9">
    <name type="scientific">Legionella nautarum</name>
    <dbReference type="NCBI Taxonomy" id="45070"/>
    <lineage>
        <taxon>Bacteria</taxon>
        <taxon>Pseudomonadati</taxon>
        <taxon>Pseudomonadota</taxon>
        <taxon>Gammaproteobacteria</taxon>
        <taxon>Legionellales</taxon>
        <taxon>Legionellaceae</taxon>
        <taxon>Legionella</taxon>
    </lineage>
</organism>
<dbReference type="Proteomes" id="UP000054725">
    <property type="component" value="Unassembled WGS sequence"/>
</dbReference>
<comment type="similarity">
    <text evidence="1">Belongs to the peptidase S66 family.</text>
</comment>
<evidence type="ECO:0000256" key="5">
    <source>
        <dbReference type="ARBA" id="ARBA00022825"/>
    </source>
</evidence>
<dbReference type="InterPro" id="IPR040921">
    <property type="entry name" value="Peptidase_S66C"/>
</dbReference>
<dbReference type="InterPro" id="IPR040449">
    <property type="entry name" value="Peptidase_S66_N"/>
</dbReference>